<feature type="region of interest" description="Disordered" evidence="1">
    <location>
        <begin position="215"/>
        <end position="250"/>
    </location>
</feature>
<dbReference type="AlphaFoldDB" id="A0A0C2WUN1"/>
<reference evidence="2 3" key="1">
    <citation type="submission" date="2014-04" db="EMBL/GenBank/DDBJ databases">
        <title>Evolutionary Origins and Diversification of the Mycorrhizal Mutualists.</title>
        <authorList>
            <consortium name="DOE Joint Genome Institute"/>
            <consortium name="Mycorrhizal Genomics Consortium"/>
            <person name="Kohler A."/>
            <person name="Kuo A."/>
            <person name="Nagy L.G."/>
            <person name="Floudas D."/>
            <person name="Copeland A."/>
            <person name="Barry K.W."/>
            <person name="Cichocki N."/>
            <person name="Veneault-Fourrey C."/>
            <person name="LaButti K."/>
            <person name="Lindquist E.A."/>
            <person name="Lipzen A."/>
            <person name="Lundell T."/>
            <person name="Morin E."/>
            <person name="Murat C."/>
            <person name="Riley R."/>
            <person name="Ohm R."/>
            <person name="Sun H."/>
            <person name="Tunlid A."/>
            <person name="Henrissat B."/>
            <person name="Grigoriev I.V."/>
            <person name="Hibbett D.S."/>
            <person name="Martin F."/>
        </authorList>
    </citation>
    <scope>NUCLEOTIDE SEQUENCE [LARGE SCALE GENOMIC DNA]</scope>
    <source>
        <strain evidence="2 3">Koide BX008</strain>
    </source>
</reference>
<evidence type="ECO:0000313" key="3">
    <source>
        <dbReference type="Proteomes" id="UP000054549"/>
    </source>
</evidence>
<dbReference type="STRING" id="946122.A0A0C2WUN1"/>
<evidence type="ECO:0000256" key="1">
    <source>
        <dbReference type="SAM" id="MobiDB-lite"/>
    </source>
</evidence>
<feature type="region of interest" description="Disordered" evidence="1">
    <location>
        <begin position="98"/>
        <end position="153"/>
    </location>
</feature>
<dbReference type="Proteomes" id="UP000054549">
    <property type="component" value="Unassembled WGS sequence"/>
</dbReference>
<name>A0A0C2WUN1_AMAMK</name>
<keyword evidence="3" id="KW-1185">Reference proteome</keyword>
<gene>
    <name evidence="2" type="ORF">M378DRAFT_180589</name>
</gene>
<dbReference type="OrthoDB" id="3002189at2759"/>
<dbReference type="InParanoid" id="A0A0C2WUN1"/>
<proteinExistence type="predicted"/>
<sequence>MVRSHHLDLDLLDSPLISPTPLTSVGGIPGSAIAERIFNDPDSWETSSEQDEDNDPEMAWFAGQLEKLKRLSAVADERKTIASLERGDLILHAFQDRQRTLQPQDDEAPKLGTEQGERPTQTELRKAKRSQRFSKNWEVRPPPSPLTLSPPSSGDEFIDIQFSAASSATIPSSKVASASATWSFLEWCGIQPGSPHVQSAVVESRPFRPRGLLQAPMTSQFPSQPPTLPPNFPLPPLPPQSAVPPDSVKTSSMIRRLPAVPASADPSKAACASLTVPRASLPDTSLREPYTAPRSFSEQWASLPSAMASASSVRSPLSVRSPPPAGPRPKGFGQRGRDSSQSPHRTVAPRPPALKL</sequence>
<feature type="region of interest" description="Disordered" evidence="1">
    <location>
        <begin position="302"/>
        <end position="356"/>
    </location>
</feature>
<accession>A0A0C2WUN1</accession>
<organism evidence="2 3">
    <name type="scientific">Amanita muscaria (strain Koide BX008)</name>
    <dbReference type="NCBI Taxonomy" id="946122"/>
    <lineage>
        <taxon>Eukaryota</taxon>
        <taxon>Fungi</taxon>
        <taxon>Dikarya</taxon>
        <taxon>Basidiomycota</taxon>
        <taxon>Agaricomycotina</taxon>
        <taxon>Agaricomycetes</taxon>
        <taxon>Agaricomycetidae</taxon>
        <taxon>Agaricales</taxon>
        <taxon>Pluteineae</taxon>
        <taxon>Amanitaceae</taxon>
        <taxon>Amanita</taxon>
    </lineage>
</organism>
<protein>
    <submittedName>
        <fullName evidence="2">Uncharacterized protein</fullName>
    </submittedName>
</protein>
<evidence type="ECO:0000313" key="2">
    <source>
        <dbReference type="EMBL" id="KIL60048.1"/>
    </source>
</evidence>
<feature type="compositionally biased region" description="Pro residues" evidence="1">
    <location>
        <begin position="223"/>
        <end position="242"/>
    </location>
</feature>
<dbReference type="EMBL" id="KN818305">
    <property type="protein sequence ID" value="KIL60048.1"/>
    <property type="molecule type" value="Genomic_DNA"/>
</dbReference>
<feature type="compositionally biased region" description="Low complexity" evidence="1">
    <location>
        <begin position="302"/>
        <end position="320"/>
    </location>
</feature>
<dbReference type="HOGENOM" id="CLU_778386_0_0_1"/>